<dbReference type="WBParaSite" id="HPBE_0000008501-mRNA-1">
    <property type="protein sequence ID" value="HPBE_0000008501-mRNA-1"/>
    <property type="gene ID" value="HPBE_0000008501"/>
</dbReference>
<dbReference type="AlphaFoldDB" id="A0A183F1X7"/>
<reference evidence="2 3" key="1">
    <citation type="submission" date="2018-11" db="EMBL/GenBank/DDBJ databases">
        <authorList>
            <consortium name="Pathogen Informatics"/>
        </authorList>
    </citation>
    <scope>NUCLEOTIDE SEQUENCE [LARGE SCALE GENOMIC DNA]</scope>
</reference>
<evidence type="ECO:0000313" key="2">
    <source>
        <dbReference type="EMBL" id="VDO18468.1"/>
    </source>
</evidence>
<dbReference type="EMBL" id="UZAH01000051">
    <property type="protein sequence ID" value="VDO18468.1"/>
    <property type="molecule type" value="Genomic_DNA"/>
</dbReference>
<organism evidence="3 4">
    <name type="scientific">Heligmosomoides polygyrus</name>
    <name type="common">Parasitic roundworm</name>
    <dbReference type="NCBI Taxonomy" id="6339"/>
    <lineage>
        <taxon>Eukaryota</taxon>
        <taxon>Metazoa</taxon>
        <taxon>Ecdysozoa</taxon>
        <taxon>Nematoda</taxon>
        <taxon>Chromadorea</taxon>
        <taxon>Rhabditida</taxon>
        <taxon>Rhabditina</taxon>
        <taxon>Rhabditomorpha</taxon>
        <taxon>Strongyloidea</taxon>
        <taxon>Heligmosomidae</taxon>
        <taxon>Heligmosomoides</taxon>
    </lineage>
</organism>
<dbReference type="Proteomes" id="UP000050761">
    <property type="component" value="Unassembled WGS sequence"/>
</dbReference>
<reference evidence="4" key="2">
    <citation type="submission" date="2019-09" db="UniProtKB">
        <authorList>
            <consortium name="WormBaseParasite"/>
        </authorList>
    </citation>
    <scope>IDENTIFICATION</scope>
</reference>
<feature type="region of interest" description="Disordered" evidence="1">
    <location>
        <begin position="1"/>
        <end position="24"/>
    </location>
</feature>
<evidence type="ECO:0000313" key="4">
    <source>
        <dbReference type="WBParaSite" id="HPBE_0000008501-mRNA-1"/>
    </source>
</evidence>
<proteinExistence type="predicted"/>
<gene>
    <name evidence="2" type="ORF">HPBE_LOCUS86</name>
</gene>
<accession>A0A3P7WLL3</accession>
<protein>
    <submittedName>
        <fullName evidence="2 4">Uncharacterized protein</fullName>
    </submittedName>
</protein>
<feature type="compositionally biased region" description="Basic and acidic residues" evidence="1">
    <location>
        <begin position="7"/>
        <end position="19"/>
    </location>
</feature>
<name>A0A183F1X7_HELPZ</name>
<sequence>MVYIGDRSSELGHPLRDIGDTSSQPERLLNNVGEMISHPGPPLCDIGDTSADAHGTTLVTPLLNPDACYSTSMKG</sequence>
<evidence type="ECO:0000256" key="1">
    <source>
        <dbReference type="SAM" id="MobiDB-lite"/>
    </source>
</evidence>
<keyword evidence="3" id="KW-1185">Reference proteome</keyword>
<evidence type="ECO:0000313" key="3">
    <source>
        <dbReference type="Proteomes" id="UP000050761"/>
    </source>
</evidence>
<accession>A0A183F1X7</accession>